<keyword evidence="1" id="KW-0812">Transmembrane</keyword>
<dbReference type="EMBL" id="DUZY01000007">
    <property type="protein sequence ID" value="DAD44713.1"/>
    <property type="molecule type" value="Genomic_DNA"/>
</dbReference>
<evidence type="ECO:0000256" key="1">
    <source>
        <dbReference type="SAM" id="Phobius"/>
    </source>
</evidence>
<accession>A0A822ZJ90</accession>
<keyword evidence="1" id="KW-0472">Membrane</keyword>
<feature type="chain" id="PRO_5032736147" description="Arabinogalactan peptide 22-like" evidence="2">
    <location>
        <begin position="26"/>
        <end position="65"/>
    </location>
</feature>
<feature type="signal peptide" evidence="2">
    <location>
        <begin position="1"/>
        <end position="25"/>
    </location>
</feature>
<organism evidence="3 4">
    <name type="scientific">Nelumbo nucifera</name>
    <name type="common">Sacred lotus</name>
    <dbReference type="NCBI Taxonomy" id="4432"/>
    <lineage>
        <taxon>Eukaryota</taxon>
        <taxon>Viridiplantae</taxon>
        <taxon>Streptophyta</taxon>
        <taxon>Embryophyta</taxon>
        <taxon>Tracheophyta</taxon>
        <taxon>Spermatophyta</taxon>
        <taxon>Magnoliopsida</taxon>
        <taxon>Proteales</taxon>
        <taxon>Nelumbonaceae</taxon>
        <taxon>Nelumbo</taxon>
    </lineage>
</organism>
<evidence type="ECO:0000256" key="2">
    <source>
        <dbReference type="SAM" id="SignalP"/>
    </source>
</evidence>
<feature type="transmembrane region" description="Helical" evidence="1">
    <location>
        <begin position="44"/>
        <end position="64"/>
    </location>
</feature>
<evidence type="ECO:0000313" key="3">
    <source>
        <dbReference type="EMBL" id="DAD44713.1"/>
    </source>
</evidence>
<evidence type="ECO:0008006" key="5">
    <source>
        <dbReference type="Google" id="ProtNLM"/>
    </source>
</evidence>
<dbReference type="Pfam" id="PF06376">
    <property type="entry name" value="AGP"/>
    <property type="match status" value="1"/>
</dbReference>
<proteinExistence type="predicted"/>
<reference evidence="3 4" key="1">
    <citation type="journal article" date="2020" name="Mol. Biol. Evol.">
        <title>Distinct Expression and Methylation Patterns for Genes with Different Fates following a Single Whole-Genome Duplication in Flowering Plants.</title>
        <authorList>
            <person name="Shi T."/>
            <person name="Rahmani R.S."/>
            <person name="Gugger P.F."/>
            <person name="Wang M."/>
            <person name="Li H."/>
            <person name="Zhang Y."/>
            <person name="Li Z."/>
            <person name="Wang Q."/>
            <person name="Van de Peer Y."/>
            <person name="Marchal K."/>
            <person name="Chen J."/>
        </authorList>
    </citation>
    <scope>NUCLEOTIDE SEQUENCE [LARGE SCALE GENOMIC DNA]</scope>
    <source>
        <tissue evidence="3">Leaf</tissue>
    </source>
</reference>
<protein>
    <recommendedName>
        <fullName evidence="5">Arabinogalactan peptide 22-like</fullName>
    </recommendedName>
</protein>
<dbReference type="PANTHER" id="PTHR33374">
    <property type="entry name" value="ARABINOGALACTAN PROTEIN 20"/>
    <property type="match status" value="1"/>
</dbReference>
<dbReference type="InterPro" id="IPR009424">
    <property type="entry name" value="AGP16/20/22/41"/>
</dbReference>
<keyword evidence="2" id="KW-0732">Signal</keyword>
<sequence>MNSIRFYALPIVGLFLMALLSVSQGQGIAPSPAPEGFPANGGKAIDQGIACILLLLALVITYTLH</sequence>
<dbReference type="AlphaFoldDB" id="A0A822ZJ90"/>
<comment type="caution">
    <text evidence="3">The sequence shown here is derived from an EMBL/GenBank/DDBJ whole genome shotgun (WGS) entry which is preliminary data.</text>
</comment>
<dbReference type="Proteomes" id="UP000607653">
    <property type="component" value="Unassembled WGS sequence"/>
</dbReference>
<evidence type="ECO:0000313" key="4">
    <source>
        <dbReference type="Proteomes" id="UP000607653"/>
    </source>
</evidence>
<keyword evidence="4" id="KW-1185">Reference proteome</keyword>
<name>A0A822ZJ90_NELNU</name>
<gene>
    <name evidence="3" type="ORF">HUJ06_002943</name>
</gene>
<keyword evidence="1" id="KW-1133">Transmembrane helix</keyword>